<evidence type="ECO:0000256" key="3">
    <source>
        <dbReference type="ARBA" id="ARBA00022692"/>
    </source>
</evidence>
<accession>A0ABU1I4V5</accession>
<dbReference type="CDD" id="cd01115">
    <property type="entry name" value="SLC13_permease"/>
    <property type="match status" value="1"/>
</dbReference>
<sequence length="435" mass="45054">MDPIVATFLILAAAIIAFLSARVPLEVVAVGVALGLWATGVLTLPQAFAGFGDPTVLFIASLFIVATALETSGVTRMVGAVILARAGRRRGRILIWVGGIVAILTALISINGAVAALIPVAAVIARRSGLSPSQLMLPMAFIASSASLLTLTGTPVNVVVSELAAEAGRPFGFFEFALVGLPLVAATIAIVVLLGPRLLPHHGPDPAPEHHTEREAETLSLVPEAVRTGAVRTQRRSRLHRGSRRTLAVTAVMVALLATGAIPPAVAGLLAAGSLIVLRVVKLPDLYHGVSWTTLVLIAGMIPLSVAFLETGAADVVADALLAVVGQADPHLALIVVCVVVVVLGQFISNVATVLIVAPVATSIALTLDVSALPFLMALTVAGASSFLTPVATPVNLMVMAPGGYRFGDYWRLGLPLTVLFLLAAVFYVPLIWRF</sequence>
<dbReference type="InterPro" id="IPR004680">
    <property type="entry name" value="Cit_transptr-like_dom"/>
</dbReference>
<dbReference type="EMBL" id="JAVIZA010000001">
    <property type="protein sequence ID" value="MDR6168920.1"/>
    <property type="molecule type" value="Genomic_DNA"/>
</dbReference>
<feature type="transmembrane region" description="Helical" evidence="7">
    <location>
        <begin position="136"/>
        <end position="160"/>
    </location>
</feature>
<gene>
    <name evidence="9" type="ORF">QE367_003124</name>
</gene>
<keyword evidence="4" id="KW-0677">Repeat</keyword>
<keyword evidence="2" id="KW-0813">Transport</keyword>
<keyword evidence="6 7" id="KW-0472">Membrane</keyword>
<dbReference type="RefSeq" id="WP_309667913.1">
    <property type="nucleotide sequence ID" value="NZ_JAVIZA010000001.1"/>
</dbReference>
<dbReference type="PANTHER" id="PTHR43652:SF2">
    <property type="entry name" value="BASIC AMINO ACID ANTIPORTER YFCC-RELATED"/>
    <property type="match status" value="1"/>
</dbReference>
<keyword evidence="5 7" id="KW-1133">Transmembrane helix</keyword>
<evidence type="ECO:0000256" key="6">
    <source>
        <dbReference type="ARBA" id="ARBA00023136"/>
    </source>
</evidence>
<keyword evidence="3 7" id="KW-0812">Transmembrane</keyword>
<protein>
    <submittedName>
        <fullName evidence="9">Anion transporter</fullName>
    </submittedName>
</protein>
<evidence type="ECO:0000256" key="4">
    <source>
        <dbReference type="ARBA" id="ARBA00022737"/>
    </source>
</evidence>
<dbReference type="InterPro" id="IPR051679">
    <property type="entry name" value="DASS-Related_Transporters"/>
</dbReference>
<proteinExistence type="predicted"/>
<feature type="transmembrane region" description="Helical" evidence="7">
    <location>
        <begin position="95"/>
        <end position="124"/>
    </location>
</feature>
<feature type="transmembrane region" description="Helical" evidence="7">
    <location>
        <begin position="55"/>
        <end position="83"/>
    </location>
</feature>
<evidence type="ECO:0000256" key="2">
    <source>
        <dbReference type="ARBA" id="ARBA00022448"/>
    </source>
</evidence>
<dbReference type="PANTHER" id="PTHR43652">
    <property type="entry name" value="BASIC AMINO ACID ANTIPORTER YFCC-RELATED"/>
    <property type="match status" value="1"/>
</dbReference>
<dbReference type="Pfam" id="PF03600">
    <property type="entry name" value="CitMHS"/>
    <property type="match status" value="1"/>
</dbReference>
<evidence type="ECO:0000256" key="1">
    <source>
        <dbReference type="ARBA" id="ARBA00004141"/>
    </source>
</evidence>
<organism evidence="9 10">
    <name type="scientific">Microbacterium paludicola</name>
    <dbReference type="NCBI Taxonomy" id="300019"/>
    <lineage>
        <taxon>Bacteria</taxon>
        <taxon>Bacillati</taxon>
        <taxon>Actinomycetota</taxon>
        <taxon>Actinomycetes</taxon>
        <taxon>Micrococcales</taxon>
        <taxon>Microbacteriaceae</taxon>
        <taxon>Microbacterium</taxon>
    </lineage>
</organism>
<evidence type="ECO:0000256" key="5">
    <source>
        <dbReference type="ARBA" id="ARBA00022989"/>
    </source>
</evidence>
<keyword evidence="10" id="KW-1185">Reference proteome</keyword>
<name>A0ABU1I4V5_9MICO</name>
<feature type="transmembrane region" description="Helical" evidence="7">
    <location>
        <begin position="290"/>
        <end position="309"/>
    </location>
</feature>
<comment type="caution">
    <text evidence="9">The sequence shown here is derived from an EMBL/GenBank/DDBJ whole genome shotgun (WGS) entry which is preliminary data.</text>
</comment>
<reference evidence="9 10" key="1">
    <citation type="submission" date="2023-08" db="EMBL/GenBank/DDBJ databases">
        <title>Functional and genomic diversity of the sorghum phyllosphere microbiome.</title>
        <authorList>
            <person name="Shade A."/>
        </authorList>
    </citation>
    <scope>NUCLEOTIDE SEQUENCE [LARGE SCALE GENOMIC DNA]</scope>
    <source>
        <strain evidence="9 10">SORGH_AS_0919</strain>
    </source>
</reference>
<feature type="transmembrane region" description="Helical" evidence="7">
    <location>
        <begin position="172"/>
        <end position="194"/>
    </location>
</feature>
<feature type="transmembrane region" description="Helical" evidence="7">
    <location>
        <begin position="332"/>
        <end position="358"/>
    </location>
</feature>
<dbReference type="Proteomes" id="UP001260188">
    <property type="component" value="Unassembled WGS sequence"/>
</dbReference>
<feature type="domain" description="Citrate transporter-like" evidence="8">
    <location>
        <begin position="15"/>
        <end position="382"/>
    </location>
</feature>
<feature type="transmembrane region" description="Helical" evidence="7">
    <location>
        <begin position="247"/>
        <end position="278"/>
    </location>
</feature>
<feature type="transmembrane region" description="Helical" evidence="7">
    <location>
        <begin position="413"/>
        <end position="433"/>
    </location>
</feature>
<evidence type="ECO:0000313" key="9">
    <source>
        <dbReference type="EMBL" id="MDR6168920.1"/>
    </source>
</evidence>
<evidence type="ECO:0000313" key="10">
    <source>
        <dbReference type="Proteomes" id="UP001260188"/>
    </source>
</evidence>
<feature type="transmembrane region" description="Helical" evidence="7">
    <location>
        <begin position="370"/>
        <end position="393"/>
    </location>
</feature>
<evidence type="ECO:0000259" key="8">
    <source>
        <dbReference type="Pfam" id="PF03600"/>
    </source>
</evidence>
<comment type="subcellular location">
    <subcellularLocation>
        <location evidence="1">Membrane</location>
        <topology evidence="1">Multi-pass membrane protein</topology>
    </subcellularLocation>
</comment>
<evidence type="ECO:0000256" key="7">
    <source>
        <dbReference type="SAM" id="Phobius"/>
    </source>
</evidence>